<gene>
    <name evidence="1" type="ORF">M0812_23823</name>
</gene>
<protein>
    <submittedName>
        <fullName evidence="1">Uncharacterized protein</fullName>
    </submittedName>
</protein>
<reference evidence="1" key="1">
    <citation type="submission" date="2022-08" db="EMBL/GenBank/DDBJ databases">
        <title>Novel sulphate-reducing endosymbionts in the free-living metamonad Anaeramoeba.</title>
        <authorList>
            <person name="Jerlstrom-Hultqvist J."/>
            <person name="Cepicka I."/>
            <person name="Gallot-Lavallee L."/>
            <person name="Salas-Leiva D."/>
            <person name="Curtis B.A."/>
            <person name="Zahonova K."/>
            <person name="Pipaliya S."/>
            <person name="Dacks J."/>
            <person name="Roger A.J."/>
        </authorList>
    </citation>
    <scope>NUCLEOTIDE SEQUENCE</scope>
    <source>
        <strain evidence="1">Busselton2</strain>
    </source>
</reference>
<dbReference type="SUPFAM" id="SSF50729">
    <property type="entry name" value="PH domain-like"/>
    <property type="match status" value="1"/>
</dbReference>
<comment type="caution">
    <text evidence="1">The sequence shown here is derived from an EMBL/GenBank/DDBJ whole genome shotgun (WGS) entry which is preliminary data.</text>
</comment>
<accession>A0AAV7YKH4</accession>
<evidence type="ECO:0000313" key="1">
    <source>
        <dbReference type="EMBL" id="KAJ3428500.1"/>
    </source>
</evidence>
<name>A0AAV7YKH4_9EUKA</name>
<proteinExistence type="predicted"/>
<evidence type="ECO:0000313" key="2">
    <source>
        <dbReference type="Proteomes" id="UP001146793"/>
    </source>
</evidence>
<dbReference type="AlphaFoldDB" id="A0AAV7YKH4"/>
<dbReference type="Proteomes" id="UP001146793">
    <property type="component" value="Unassembled WGS sequence"/>
</dbReference>
<organism evidence="1 2">
    <name type="scientific">Anaeramoeba flamelloides</name>
    <dbReference type="NCBI Taxonomy" id="1746091"/>
    <lineage>
        <taxon>Eukaryota</taxon>
        <taxon>Metamonada</taxon>
        <taxon>Anaeramoebidae</taxon>
        <taxon>Anaeramoeba</taxon>
    </lineage>
</organism>
<dbReference type="EMBL" id="JANTQA010000057">
    <property type="protein sequence ID" value="KAJ3428500.1"/>
    <property type="molecule type" value="Genomic_DNA"/>
</dbReference>
<sequence length="191" mass="22426">MIETENQIYLEEEDPNERKKRASEAVYEQLKSKCQKGCLFETFGKGNKLMFKFLKLNKQGTEIHISPTAETPKEATIVISNCQNIVSGKLMGSYKGKKLETEKIRHSFYVEEKTGNVDHFFIAKNHKKKVVWHDFLRGKLNKPFTEESTIQQIEQFNDILIQISEITNFRKNLNEIPEDPYHFDFVYKNLN</sequence>